<gene>
    <name evidence="2" type="ORF">PMAYCL1PPCAC_07708</name>
</gene>
<reference evidence="3" key="1">
    <citation type="submission" date="2022-10" db="EMBL/GenBank/DDBJ databases">
        <title>Genome assembly of Pristionchus species.</title>
        <authorList>
            <person name="Yoshida K."/>
            <person name="Sommer R.J."/>
        </authorList>
    </citation>
    <scope>NUCLEOTIDE SEQUENCE [LARGE SCALE GENOMIC DNA]</scope>
    <source>
        <strain evidence="3">RS5460</strain>
    </source>
</reference>
<evidence type="ECO:0000256" key="1">
    <source>
        <dbReference type="SAM" id="SignalP"/>
    </source>
</evidence>
<name>A0AAN4ZFF1_9BILA</name>
<dbReference type="Proteomes" id="UP001328107">
    <property type="component" value="Unassembled WGS sequence"/>
</dbReference>
<feature type="non-terminal residue" evidence="2">
    <location>
        <position position="249"/>
    </location>
</feature>
<sequence length="249" mass="29149">MKCLLVLVLLFVSSISADYPLYIDELEDLVSWDDKRQLEILDDDDFTPRSQLKTQFDAILSRQSPAVQSAYQSKVAREENERKSEEQYKRMRYQARGLDSVYQQILSIDGDLSLSENQANQQVVLPLLSLISFSLADFPLYIEELADIVNWEDERILERLEEDYYTPRFEIQAKVKEILRRQSPALQAAYRALVANKENTRTARVAHMLRQHEMRGTSDVFRRILEVQADLRLSQNDAKKLMRDLKKML</sequence>
<dbReference type="EMBL" id="BTRK01000002">
    <property type="protein sequence ID" value="GMR37513.1"/>
    <property type="molecule type" value="Genomic_DNA"/>
</dbReference>
<keyword evidence="3" id="KW-1185">Reference proteome</keyword>
<evidence type="ECO:0000313" key="3">
    <source>
        <dbReference type="Proteomes" id="UP001328107"/>
    </source>
</evidence>
<keyword evidence="1" id="KW-0732">Signal</keyword>
<feature type="chain" id="PRO_5042826246" evidence="1">
    <location>
        <begin position="18"/>
        <end position="249"/>
    </location>
</feature>
<evidence type="ECO:0000313" key="2">
    <source>
        <dbReference type="EMBL" id="GMR37513.1"/>
    </source>
</evidence>
<feature type="signal peptide" evidence="1">
    <location>
        <begin position="1"/>
        <end position="17"/>
    </location>
</feature>
<dbReference type="AlphaFoldDB" id="A0AAN4ZFF1"/>
<comment type="caution">
    <text evidence="2">The sequence shown here is derived from an EMBL/GenBank/DDBJ whole genome shotgun (WGS) entry which is preliminary data.</text>
</comment>
<protein>
    <submittedName>
        <fullName evidence="2">Uncharacterized protein</fullName>
    </submittedName>
</protein>
<organism evidence="2 3">
    <name type="scientific">Pristionchus mayeri</name>
    <dbReference type="NCBI Taxonomy" id="1317129"/>
    <lineage>
        <taxon>Eukaryota</taxon>
        <taxon>Metazoa</taxon>
        <taxon>Ecdysozoa</taxon>
        <taxon>Nematoda</taxon>
        <taxon>Chromadorea</taxon>
        <taxon>Rhabditida</taxon>
        <taxon>Rhabditina</taxon>
        <taxon>Diplogasteromorpha</taxon>
        <taxon>Diplogasteroidea</taxon>
        <taxon>Neodiplogasteridae</taxon>
        <taxon>Pristionchus</taxon>
    </lineage>
</organism>
<accession>A0AAN4ZFF1</accession>
<proteinExistence type="predicted"/>